<evidence type="ECO:0008006" key="5">
    <source>
        <dbReference type="Google" id="ProtNLM"/>
    </source>
</evidence>
<evidence type="ECO:0000313" key="3">
    <source>
        <dbReference type="EMBL" id="MFB9824969.1"/>
    </source>
</evidence>
<sequence length="221" mass="25301">MDRSDEPSWATVLRALYNGERSTVKRSPAKDRKVLRSEQIFDRIDLNQEEVDNAVEYLIDANLIEEGQSRTDPYRLTNRGFEIAHQRAINNRQMNREDQRSQRQHGINRAVAYLTIGLLLVGLFDLFVSGYSNIGTADWQISLMMVLAGVVVLQIIWTVGKEEVLFEEDRKAVNFTTIVSSSVRGLYERLIKNLSKADKDRKEGEGSKEDGKEREKEIHGS</sequence>
<name>A0ABD5MRF3_9EURY</name>
<keyword evidence="4" id="KW-1185">Reference proteome</keyword>
<feature type="transmembrane region" description="Helical" evidence="2">
    <location>
        <begin position="141"/>
        <end position="160"/>
    </location>
</feature>
<organism evidence="3 4">
    <name type="scientific">Halobaculum roseum</name>
    <dbReference type="NCBI Taxonomy" id="2175149"/>
    <lineage>
        <taxon>Archaea</taxon>
        <taxon>Methanobacteriati</taxon>
        <taxon>Methanobacteriota</taxon>
        <taxon>Stenosarchaea group</taxon>
        <taxon>Halobacteria</taxon>
        <taxon>Halobacteriales</taxon>
        <taxon>Haloferacaceae</taxon>
        <taxon>Halobaculum</taxon>
    </lineage>
</organism>
<accession>A0ABD5MRF3</accession>
<keyword evidence="2" id="KW-1133">Transmembrane helix</keyword>
<dbReference type="GeneID" id="67210389"/>
<evidence type="ECO:0000256" key="2">
    <source>
        <dbReference type="SAM" id="Phobius"/>
    </source>
</evidence>
<reference evidence="3" key="1">
    <citation type="submission" date="2024-09" db="EMBL/GenBank/DDBJ databases">
        <authorList>
            <person name="Sun Q."/>
        </authorList>
    </citation>
    <scope>NUCLEOTIDE SEQUENCE [LARGE SCALE GENOMIC DNA]</scope>
    <source>
        <strain evidence="3">JCM 31273</strain>
    </source>
</reference>
<dbReference type="RefSeq" id="WP_222923002.1">
    <property type="nucleotide sequence ID" value="NZ_CP082286.1"/>
</dbReference>
<comment type="caution">
    <text evidence="3">The sequence shown here is derived from an EMBL/GenBank/DDBJ whole genome shotgun (WGS) entry which is preliminary data.</text>
</comment>
<dbReference type="AlphaFoldDB" id="A0ABD5MRF3"/>
<proteinExistence type="predicted"/>
<feature type="transmembrane region" description="Helical" evidence="2">
    <location>
        <begin position="110"/>
        <end position="129"/>
    </location>
</feature>
<feature type="region of interest" description="Disordered" evidence="1">
    <location>
        <begin position="196"/>
        <end position="221"/>
    </location>
</feature>
<evidence type="ECO:0000256" key="1">
    <source>
        <dbReference type="SAM" id="MobiDB-lite"/>
    </source>
</evidence>
<protein>
    <recommendedName>
        <fullName evidence="5">DUF2207 domain-containing protein</fullName>
    </recommendedName>
</protein>
<gene>
    <name evidence="3" type="ORF">ACFFOL_12425</name>
</gene>
<dbReference type="EMBL" id="JBHMAJ010000007">
    <property type="protein sequence ID" value="MFB9824969.1"/>
    <property type="molecule type" value="Genomic_DNA"/>
</dbReference>
<keyword evidence="2" id="KW-0812">Transmembrane</keyword>
<dbReference type="Proteomes" id="UP001589595">
    <property type="component" value="Unassembled WGS sequence"/>
</dbReference>
<evidence type="ECO:0000313" key="4">
    <source>
        <dbReference type="Proteomes" id="UP001589595"/>
    </source>
</evidence>
<keyword evidence="2" id="KW-0472">Membrane</keyword>